<dbReference type="RefSeq" id="WP_085867583.1">
    <property type="nucleotide sequence ID" value="NZ_FWFQ01000005.1"/>
</dbReference>
<evidence type="ECO:0000313" key="24">
    <source>
        <dbReference type="Proteomes" id="UP000193409"/>
    </source>
</evidence>
<comment type="cofactor">
    <cofactor evidence="1 20">
        <name>Mn(2+)</name>
        <dbReference type="ChEBI" id="CHEBI:29035"/>
    </cofactor>
</comment>
<evidence type="ECO:0000256" key="14">
    <source>
        <dbReference type="ARBA" id="ARBA00025483"/>
    </source>
</evidence>
<keyword evidence="11 19" id="KW-0460">Magnesium</keyword>
<feature type="binding site" evidence="18">
    <location>
        <position position="7"/>
    </location>
    <ligand>
        <name>substrate</name>
    </ligand>
</feature>
<keyword evidence="7 20" id="KW-0540">Nuclease</keyword>
<evidence type="ECO:0000256" key="15">
    <source>
        <dbReference type="ARBA" id="ARBA00026073"/>
    </source>
</evidence>
<evidence type="ECO:0000259" key="22">
    <source>
        <dbReference type="SMART" id="SM00479"/>
    </source>
</evidence>
<evidence type="ECO:0000256" key="11">
    <source>
        <dbReference type="ARBA" id="ARBA00022842"/>
    </source>
</evidence>
<keyword evidence="4 20" id="KW-0808">Transferase</keyword>
<evidence type="ECO:0000256" key="20">
    <source>
        <dbReference type="RuleBase" id="RU364087"/>
    </source>
</evidence>
<keyword evidence="5 20" id="KW-0548">Nucleotidyltransferase</keyword>
<feature type="binding site" evidence="19">
    <location>
        <position position="7"/>
    </location>
    <ligand>
        <name>a divalent metal cation</name>
        <dbReference type="ChEBI" id="CHEBI:60240"/>
        <label>1</label>
        <note>catalytic</note>
    </ligand>
</feature>
<evidence type="ECO:0000256" key="1">
    <source>
        <dbReference type="ARBA" id="ARBA00001936"/>
    </source>
</evidence>
<evidence type="ECO:0000256" key="13">
    <source>
        <dbReference type="ARBA" id="ARBA00023211"/>
    </source>
</evidence>
<comment type="cofactor">
    <cofactor evidence="19">
        <name>Mg(2+)</name>
        <dbReference type="ChEBI" id="CHEBI:18420"/>
    </cofactor>
    <cofactor evidence="19">
        <name>Mn(2+)</name>
        <dbReference type="ChEBI" id="CHEBI:29035"/>
    </cofactor>
    <text evidence="19">Binds 2 divalent metal cations. Magnesium or manganese.</text>
</comment>
<feature type="binding site" evidence="19">
    <location>
        <position position="155"/>
    </location>
    <ligand>
        <name>a divalent metal cation</name>
        <dbReference type="ChEBI" id="CHEBI:60240"/>
        <label>1</label>
        <note>catalytic</note>
    </ligand>
</feature>
<dbReference type="GO" id="GO:0046872">
    <property type="term" value="F:metal ion binding"/>
    <property type="evidence" value="ECO:0007669"/>
    <property type="project" value="UniProtKB-KW"/>
</dbReference>
<evidence type="ECO:0000256" key="3">
    <source>
        <dbReference type="ARBA" id="ARBA00020352"/>
    </source>
</evidence>
<comment type="function">
    <text evidence="14 20">DNA polymerase III is a complex, multichain enzyme responsible for most of the replicative synthesis in bacteria. The epsilon subunit contain the editing function and is a proofreading 3'-5' exonuclease.</text>
</comment>
<reference evidence="23 24" key="1">
    <citation type="submission" date="2017-03" db="EMBL/GenBank/DDBJ databases">
        <authorList>
            <person name="Afonso C.L."/>
            <person name="Miller P.J."/>
            <person name="Scott M.A."/>
            <person name="Spackman E."/>
            <person name="Goraichik I."/>
            <person name="Dimitrov K.M."/>
            <person name="Suarez D.L."/>
            <person name="Swayne D.E."/>
        </authorList>
    </citation>
    <scope>NUCLEOTIDE SEQUENCE [LARGE SCALE GENOMIC DNA]</scope>
    <source>
        <strain evidence="23 24">CECT 7680</strain>
    </source>
</reference>
<evidence type="ECO:0000256" key="7">
    <source>
        <dbReference type="ARBA" id="ARBA00022722"/>
    </source>
</evidence>
<dbReference type="InterPro" id="IPR036397">
    <property type="entry name" value="RNaseH_sf"/>
</dbReference>
<dbReference type="EC" id="2.7.7.7" evidence="2 20"/>
<feature type="binding site" evidence="18">
    <location>
        <position position="155"/>
    </location>
    <ligand>
        <name>substrate</name>
    </ligand>
</feature>
<evidence type="ECO:0000256" key="12">
    <source>
        <dbReference type="ARBA" id="ARBA00022932"/>
    </source>
</evidence>
<feature type="active site" description="Proton acceptor" evidence="17">
    <location>
        <position position="150"/>
    </location>
</feature>
<keyword evidence="12 20" id="KW-0239">DNA-directed DNA polymerase</keyword>
<dbReference type="GO" id="GO:0003887">
    <property type="term" value="F:DNA-directed DNA polymerase activity"/>
    <property type="evidence" value="ECO:0007669"/>
    <property type="project" value="UniProtKB-KW"/>
</dbReference>
<protein>
    <recommendedName>
        <fullName evidence="3 20">DNA polymerase III subunit epsilon</fullName>
        <ecNumber evidence="2 20">2.7.7.7</ecNumber>
    </recommendedName>
</protein>
<dbReference type="EMBL" id="FWFQ01000005">
    <property type="protein sequence ID" value="SLN24514.1"/>
    <property type="molecule type" value="Genomic_DNA"/>
</dbReference>
<feature type="binding site" evidence="18">
    <location>
        <position position="9"/>
    </location>
    <ligand>
        <name>substrate</name>
    </ligand>
</feature>
<feature type="binding site" evidence="19">
    <location>
        <position position="9"/>
    </location>
    <ligand>
        <name>a divalent metal cation</name>
        <dbReference type="ChEBI" id="CHEBI:60240"/>
        <label>1</label>
        <note>catalytic</note>
    </ligand>
</feature>
<dbReference type="Proteomes" id="UP000193409">
    <property type="component" value="Unassembled WGS sequence"/>
</dbReference>
<dbReference type="NCBIfam" id="NF004316">
    <property type="entry name" value="PRK05711.1"/>
    <property type="match status" value="1"/>
</dbReference>
<dbReference type="OrthoDB" id="9804290at2"/>
<dbReference type="SMART" id="SM00479">
    <property type="entry name" value="EXOIII"/>
    <property type="match status" value="1"/>
</dbReference>
<evidence type="ECO:0000256" key="16">
    <source>
        <dbReference type="ARBA" id="ARBA00049244"/>
    </source>
</evidence>
<keyword evidence="13 19" id="KW-0464">Manganese</keyword>
<gene>
    <name evidence="20 23" type="primary">dnaQ</name>
    <name evidence="23" type="ORF">PSA7680_01022</name>
</gene>
<accession>A0A1Y5RTA2</accession>
<evidence type="ECO:0000256" key="10">
    <source>
        <dbReference type="ARBA" id="ARBA00022839"/>
    </source>
</evidence>
<feature type="binding site" evidence="18">
    <location>
        <position position="57"/>
    </location>
    <ligand>
        <name>substrate</name>
    </ligand>
</feature>
<dbReference type="PANTHER" id="PTHR30231">
    <property type="entry name" value="DNA POLYMERASE III SUBUNIT EPSILON"/>
    <property type="match status" value="1"/>
</dbReference>
<name>A0A1Y5RTA2_9RHOB</name>
<dbReference type="GO" id="GO:0008408">
    <property type="term" value="F:3'-5' exonuclease activity"/>
    <property type="evidence" value="ECO:0007669"/>
    <property type="project" value="TreeGrafter"/>
</dbReference>
<dbReference type="Pfam" id="PF00929">
    <property type="entry name" value="RNase_T"/>
    <property type="match status" value="1"/>
</dbReference>
<evidence type="ECO:0000256" key="4">
    <source>
        <dbReference type="ARBA" id="ARBA00022679"/>
    </source>
</evidence>
<evidence type="ECO:0000256" key="5">
    <source>
        <dbReference type="ARBA" id="ARBA00022695"/>
    </source>
</evidence>
<keyword evidence="8 19" id="KW-0479">Metal-binding</keyword>
<evidence type="ECO:0000256" key="9">
    <source>
        <dbReference type="ARBA" id="ARBA00022801"/>
    </source>
</evidence>
<feature type="domain" description="Exonuclease" evidence="22">
    <location>
        <begin position="2"/>
        <end position="172"/>
    </location>
</feature>
<dbReference type="CDD" id="cd06131">
    <property type="entry name" value="DNA_pol_III_epsilon_Ecoli_like"/>
    <property type="match status" value="1"/>
</dbReference>
<keyword evidence="10 20" id="KW-0269">Exonuclease</keyword>
<dbReference type="AlphaFoldDB" id="A0A1Y5RTA2"/>
<evidence type="ECO:0000256" key="21">
    <source>
        <dbReference type="SAM" id="MobiDB-lite"/>
    </source>
</evidence>
<dbReference type="FunFam" id="3.30.420.10:FF:000012">
    <property type="entry name" value="DNA polymerase III subunit epsilon"/>
    <property type="match status" value="1"/>
</dbReference>
<evidence type="ECO:0000256" key="19">
    <source>
        <dbReference type="PIRSR" id="PIRSR606309-3"/>
    </source>
</evidence>
<proteinExistence type="predicted"/>
<keyword evidence="6 20" id="KW-0235">DNA replication</keyword>
<organism evidence="23 24">
    <name type="scientific">Pseudoruegeria aquimaris</name>
    <dbReference type="NCBI Taxonomy" id="393663"/>
    <lineage>
        <taxon>Bacteria</taxon>
        <taxon>Pseudomonadati</taxon>
        <taxon>Pseudomonadota</taxon>
        <taxon>Alphaproteobacteria</taxon>
        <taxon>Rhodobacterales</taxon>
        <taxon>Roseobacteraceae</taxon>
        <taxon>Pseudoruegeria</taxon>
    </lineage>
</organism>
<feature type="binding site" evidence="18">
    <location>
        <position position="52"/>
    </location>
    <ligand>
        <name>substrate</name>
    </ligand>
</feature>
<dbReference type="NCBIfam" id="TIGR01406">
    <property type="entry name" value="dnaQ_proteo"/>
    <property type="match status" value="1"/>
</dbReference>
<evidence type="ECO:0000256" key="6">
    <source>
        <dbReference type="ARBA" id="ARBA00022705"/>
    </source>
</evidence>
<evidence type="ECO:0000256" key="2">
    <source>
        <dbReference type="ARBA" id="ARBA00012417"/>
    </source>
</evidence>
<evidence type="ECO:0000313" key="23">
    <source>
        <dbReference type="EMBL" id="SLN24514.1"/>
    </source>
</evidence>
<feature type="region of interest" description="Disordered" evidence="21">
    <location>
        <begin position="175"/>
        <end position="208"/>
    </location>
</feature>
<dbReference type="InterPro" id="IPR012337">
    <property type="entry name" value="RNaseH-like_sf"/>
</dbReference>
<evidence type="ECO:0000256" key="8">
    <source>
        <dbReference type="ARBA" id="ARBA00022723"/>
    </source>
</evidence>
<comment type="catalytic activity">
    <reaction evidence="16 20">
        <text>DNA(n) + a 2'-deoxyribonucleoside 5'-triphosphate = DNA(n+1) + diphosphate</text>
        <dbReference type="Rhea" id="RHEA:22508"/>
        <dbReference type="Rhea" id="RHEA-COMP:17339"/>
        <dbReference type="Rhea" id="RHEA-COMP:17340"/>
        <dbReference type="ChEBI" id="CHEBI:33019"/>
        <dbReference type="ChEBI" id="CHEBI:61560"/>
        <dbReference type="ChEBI" id="CHEBI:173112"/>
        <dbReference type="EC" id="2.7.7.7"/>
    </reaction>
</comment>
<dbReference type="PANTHER" id="PTHR30231:SF41">
    <property type="entry name" value="DNA POLYMERASE III SUBUNIT EPSILON"/>
    <property type="match status" value="1"/>
</dbReference>
<dbReference type="InterPro" id="IPR006309">
    <property type="entry name" value="DnaQ_proteo"/>
</dbReference>
<keyword evidence="24" id="KW-1185">Reference proteome</keyword>
<sequence>MREVVLDTETTGFDPESGDRIVEIGAVELWNHVATGKTYHVYINPQRSMPQEAFEVHGLGDEFLADKPLFKDIAQSFVDFVQDSPLVIHNASFDMKFLNAELKWDGRPPLPMDQAIDTLLIARKKFPGSPASLDALCRRFGIDNSSRTLHGALLDSEILAEVYLELIGGRQPDFGLSAAPGEDAGGDTGGSSWRPGKRPTPLPSRITPEEAEAHAAFIAKMGDDALWKKLG</sequence>
<dbReference type="Gene3D" id="3.30.420.10">
    <property type="entry name" value="Ribonuclease H-like superfamily/Ribonuclease H"/>
    <property type="match status" value="1"/>
</dbReference>
<evidence type="ECO:0000256" key="17">
    <source>
        <dbReference type="PIRSR" id="PIRSR606309-1"/>
    </source>
</evidence>
<dbReference type="GO" id="GO:0045004">
    <property type="term" value="P:DNA replication proofreading"/>
    <property type="evidence" value="ECO:0007669"/>
    <property type="project" value="TreeGrafter"/>
</dbReference>
<dbReference type="InterPro" id="IPR013520">
    <property type="entry name" value="Ribonucl_H"/>
</dbReference>
<dbReference type="SUPFAM" id="SSF53098">
    <property type="entry name" value="Ribonuclease H-like"/>
    <property type="match status" value="1"/>
</dbReference>
<keyword evidence="9 20" id="KW-0378">Hydrolase</keyword>
<evidence type="ECO:0000256" key="18">
    <source>
        <dbReference type="PIRSR" id="PIRSR606309-2"/>
    </source>
</evidence>
<dbReference type="NCBIfam" id="TIGR00573">
    <property type="entry name" value="dnaq"/>
    <property type="match status" value="1"/>
</dbReference>
<dbReference type="GO" id="GO:0003677">
    <property type="term" value="F:DNA binding"/>
    <property type="evidence" value="ECO:0007669"/>
    <property type="project" value="InterPro"/>
</dbReference>
<comment type="subunit">
    <text evidence="15 20">DNA polymerase III contains a core (composed of alpha, epsilon and theta chains) that associates with a tau subunit. This core dimerizes to form the POLIII' complex. PolIII' associates with the gamma complex (composed of gamma, delta, delta', psi and chi chains) and with the beta chain to form the complete DNA polymerase III complex.</text>
</comment>
<dbReference type="GO" id="GO:0005829">
    <property type="term" value="C:cytosol"/>
    <property type="evidence" value="ECO:0007669"/>
    <property type="project" value="TreeGrafter"/>
</dbReference>
<dbReference type="InterPro" id="IPR006054">
    <property type="entry name" value="DnaQ"/>
</dbReference>